<evidence type="ECO:0000313" key="10">
    <source>
        <dbReference type="WBParaSite" id="HPBE_0002097301-mRNA-1"/>
    </source>
</evidence>
<sequence>MRAIRLLSRKKVELHEKTAALYSTTGYVSLQKELPYASESFHMLSIQMWITLAETIPDETEVKGDLSAQNYRCLCGMSENIDENAAETKCVYTGTGNCSKSKNPCNRGECLSCQHVDKGDVLQLCNDKEKQDGFKCVCEPGFKPPYCEAPVDACFNHLCINGAQCVAKTPFAYECKCIHGTSGTLCEYVNDYCEAFGDRVCIHGVCYEDPTSTRQFSCHCRFMYYGRNCEYQWSATEANMQWIMENANVMFPAISVICTFVMLFVIYIACLNKSSGIEERDEEHDHPESIRNRKLRVAIEQKMNIIRKKVAY</sequence>
<feature type="transmembrane region" description="Helical" evidence="6">
    <location>
        <begin position="249"/>
        <end position="269"/>
    </location>
</feature>
<dbReference type="WBParaSite" id="HPBE_0002097301-mRNA-1">
    <property type="protein sequence ID" value="HPBE_0002097301-mRNA-1"/>
    <property type="gene ID" value="HPBE_0002097301"/>
</dbReference>
<reference evidence="10" key="2">
    <citation type="submission" date="2019-09" db="UniProtKB">
        <authorList>
            <consortium name="WormBaseParasite"/>
        </authorList>
    </citation>
    <scope>IDENTIFICATION</scope>
</reference>
<accession>A0A3P8BWY4</accession>
<keyword evidence="9" id="KW-1185">Reference proteome</keyword>
<dbReference type="GO" id="GO:0032991">
    <property type="term" value="C:protein-containing complex"/>
    <property type="evidence" value="ECO:0007669"/>
    <property type="project" value="TreeGrafter"/>
</dbReference>
<feature type="domain" description="EGF-like" evidence="7">
    <location>
        <begin position="189"/>
        <end position="230"/>
    </location>
</feature>
<feature type="disulfide bond" evidence="5">
    <location>
        <begin position="201"/>
        <end position="218"/>
    </location>
</feature>
<keyword evidence="6" id="KW-1133">Transmembrane helix</keyword>
<organism evidence="8">
    <name type="scientific">Heligmosomoides polygyrus</name>
    <name type="common">Parasitic roundworm</name>
    <dbReference type="NCBI Taxonomy" id="6339"/>
    <lineage>
        <taxon>Eukaryota</taxon>
        <taxon>Metazoa</taxon>
        <taxon>Ecdysozoa</taxon>
        <taxon>Nematoda</taxon>
        <taxon>Chromadorea</taxon>
        <taxon>Rhabditida</taxon>
        <taxon>Rhabditina</taxon>
        <taxon>Rhabditomorpha</taxon>
        <taxon>Strongyloidea</taxon>
        <taxon>Heligmosomidae</taxon>
        <taxon>Heligmosomoides</taxon>
    </lineage>
</organism>
<keyword evidence="6" id="KW-0812">Transmembrane</keyword>
<dbReference type="Gene3D" id="2.10.25.10">
    <property type="entry name" value="Laminin"/>
    <property type="match status" value="1"/>
</dbReference>
<keyword evidence="1 5" id="KW-0245">EGF-like domain</keyword>
<dbReference type="Proteomes" id="UP000050761">
    <property type="component" value="Unassembled WGS sequence"/>
</dbReference>
<dbReference type="SMART" id="SM00181">
    <property type="entry name" value="EGF"/>
    <property type="match status" value="3"/>
</dbReference>
<dbReference type="OrthoDB" id="5856139at2759"/>
<feature type="domain" description="EGF-like" evidence="7">
    <location>
        <begin position="150"/>
        <end position="187"/>
    </location>
</feature>
<dbReference type="EMBL" id="UZAH01032583">
    <property type="protein sequence ID" value="VDP22700.1"/>
    <property type="molecule type" value="Genomic_DNA"/>
</dbReference>
<dbReference type="GO" id="GO:0005886">
    <property type="term" value="C:plasma membrane"/>
    <property type="evidence" value="ECO:0007669"/>
    <property type="project" value="TreeGrafter"/>
</dbReference>
<dbReference type="PROSITE" id="PS00022">
    <property type="entry name" value="EGF_1"/>
    <property type="match status" value="2"/>
</dbReference>
<feature type="disulfide bond" evidence="5">
    <location>
        <begin position="177"/>
        <end position="186"/>
    </location>
</feature>
<dbReference type="InterPro" id="IPR051022">
    <property type="entry name" value="Notch_Cell-Fate_Det"/>
</dbReference>
<dbReference type="PROSITE" id="PS01186">
    <property type="entry name" value="EGF_2"/>
    <property type="match status" value="1"/>
</dbReference>
<comment type="caution">
    <text evidence="5">Lacks conserved residue(s) required for the propagation of feature annotation.</text>
</comment>
<evidence type="ECO:0000256" key="4">
    <source>
        <dbReference type="ARBA" id="ARBA00023157"/>
    </source>
</evidence>
<keyword evidence="6" id="KW-0472">Membrane</keyword>
<keyword evidence="2" id="KW-0732">Signal</keyword>
<dbReference type="GO" id="GO:0045197">
    <property type="term" value="P:establishment or maintenance of epithelial cell apical/basal polarity"/>
    <property type="evidence" value="ECO:0007669"/>
    <property type="project" value="TreeGrafter"/>
</dbReference>
<dbReference type="AlphaFoldDB" id="A0A3P8BWY4"/>
<proteinExistence type="predicted"/>
<dbReference type="PROSITE" id="PS50026">
    <property type="entry name" value="EGF_3"/>
    <property type="match status" value="2"/>
</dbReference>
<evidence type="ECO:0000256" key="2">
    <source>
        <dbReference type="ARBA" id="ARBA00022729"/>
    </source>
</evidence>
<evidence type="ECO:0000256" key="1">
    <source>
        <dbReference type="ARBA" id="ARBA00022536"/>
    </source>
</evidence>
<dbReference type="GO" id="GO:0007157">
    <property type="term" value="P:heterophilic cell-cell adhesion via plasma membrane cell adhesion molecules"/>
    <property type="evidence" value="ECO:0007669"/>
    <property type="project" value="TreeGrafter"/>
</dbReference>
<keyword evidence="4 5" id="KW-1015">Disulfide bond</keyword>
<dbReference type="SUPFAM" id="SSF57196">
    <property type="entry name" value="EGF/Laminin"/>
    <property type="match status" value="1"/>
</dbReference>
<keyword evidence="3" id="KW-0677">Repeat</keyword>
<name>A0A3P8BWY4_HELPZ</name>
<evidence type="ECO:0000313" key="8">
    <source>
        <dbReference type="EMBL" id="VDP22700.1"/>
    </source>
</evidence>
<evidence type="ECO:0000256" key="3">
    <source>
        <dbReference type="ARBA" id="ARBA00022737"/>
    </source>
</evidence>
<reference evidence="8 9" key="1">
    <citation type="submission" date="2018-11" db="EMBL/GenBank/DDBJ databases">
        <authorList>
            <consortium name="Pathogen Informatics"/>
        </authorList>
    </citation>
    <scope>NUCLEOTIDE SEQUENCE [LARGE SCALE GENOMIC DNA]</scope>
</reference>
<dbReference type="InterPro" id="IPR000742">
    <property type="entry name" value="EGF"/>
</dbReference>
<dbReference type="PANTHER" id="PTHR24049">
    <property type="entry name" value="CRUMBS FAMILY MEMBER"/>
    <property type="match status" value="1"/>
</dbReference>
<gene>
    <name evidence="8" type="ORF">HPBE_LOCUS20972</name>
</gene>
<evidence type="ECO:0000256" key="6">
    <source>
        <dbReference type="SAM" id="Phobius"/>
    </source>
</evidence>
<evidence type="ECO:0000256" key="5">
    <source>
        <dbReference type="PROSITE-ProRule" id="PRU00076"/>
    </source>
</evidence>
<dbReference type="PANTHER" id="PTHR24049:SF22">
    <property type="entry name" value="DROSOPHILA CRUMBS HOMOLOG"/>
    <property type="match status" value="1"/>
</dbReference>
<feature type="disulfide bond" evidence="5">
    <location>
        <begin position="220"/>
        <end position="229"/>
    </location>
</feature>
<evidence type="ECO:0000259" key="7">
    <source>
        <dbReference type="PROSITE" id="PS50026"/>
    </source>
</evidence>
<protein>
    <submittedName>
        <fullName evidence="10">EGF-like domain-containing protein</fullName>
    </submittedName>
</protein>
<evidence type="ECO:0000313" key="9">
    <source>
        <dbReference type="Proteomes" id="UP000050761"/>
    </source>
</evidence>